<accession>A0A165GBG5</accession>
<dbReference type="SUPFAM" id="SSF53335">
    <property type="entry name" value="S-adenosyl-L-methionine-dependent methyltransferases"/>
    <property type="match status" value="1"/>
</dbReference>
<keyword evidence="2 5" id="KW-0808">Transferase</keyword>
<evidence type="ECO:0000256" key="2">
    <source>
        <dbReference type="ARBA" id="ARBA00022679"/>
    </source>
</evidence>
<dbReference type="EMBL" id="KV423958">
    <property type="protein sequence ID" value="KZT57859.1"/>
    <property type="molecule type" value="Genomic_DNA"/>
</dbReference>
<keyword evidence="6" id="KW-1185">Reference proteome</keyword>
<protein>
    <submittedName>
        <fullName evidence="5">S-adenosyl-L-methionine-dependent methyltransferase</fullName>
    </submittedName>
</protein>
<evidence type="ECO:0000256" key="3">
    <source>
        <dbReference type="ARBA" id="ARBA00022691"/>
    </source>
</evidence>
<proteinExistence type="predicted"/>
<feature type="domain" description="O-methyltransferase C-terminal" evidence="4">
    <location>
        <begin position="199"/>
        <end position="374"/>
    </location>
</feature>
<dbReference type="InParanoid" id="A0A165GBG5"/>
<dbReference type="PANTHER" id="PTHR43712">
    <property type="entry name" value="PUTATIVE (AFU_ORTHOLOGUE AFUA_4G14580)-RELATED"/>
    <property type="match status" value="1"/>
</dbReference>
<dbReference type="STRING" id="1353952.A0A165GBG5"/>
<dbReference type="OrthoDB" id="1606438at2759"/>
<dbReference type="Gene3D" id="1.10.10.10">
    <property type="entry name" value="Winged helix-like DNA-binding domain superfamily/Winged helix DNA-binding domain"/>
    <property type="match status" value="1"/>
</dbReference>
<dbReference type="Gene3D" id="3.40.50.150">
    <property type="entry name" value="Vaccinia Virus protein VP39"/>
    <property type="match status" value="1"/>
</dbReference>
<dbReference type="GO" id="GO:0032259">
    <property type="term" value="P:methylation"/>
    <property type="evidence" value="ECO:0007669"/>
    <property type="project" value="UniProtKB-KW"/>
</dbReference>
<evidence type="ECO:0000259" key="4">
    <source>
        <dbReference type="Pfam" id="PF00891"/>
    </source>
</evidence>
<gene>
    <name evidence="5" type="ORF">CALCODRAFT_555123</name>
</gene>
<keyword evidence="3" id="KW-0949">S-adenosyl-L-methionine</keyword>
<evidence type="ECO:0000313" key="6">
    <source>
        <dbReference type="Proteomes" id="UP000076842"/>
    </source>
</evidence>
<dbReference type="PANTHER" id="PTHR43712:SF2">
    <property type="entry name" value="O-METHYLTRANSFERASE CICE"/>
    <property type="match status" value="1"/>
</dbReference>
<dbReference type="AlphaFoldDB" id="A0A165GBG5"/>
<reference evidence="5 6" key="1">
    <citation type="journal article" date="2016" name="Mol. Biol. Evol.">
        <title>Comparative Genomics of Early-Diverging Mushroom-Forming Fungi Provides Insights into the Origins of Lignocellulose Decay Capabilities.</title>
        <authorList>
            <person name="Nagy L.G."/>
            <person name="Riley R."/>
            <person name="Tritt A."/>
            <person name="Adam C."/>
            <person name="Daum C."/>
            <person name="Floudas D."/>
            <person name="Sun H."/>
            <person name="Yadav J.S."/>
            <person name="Pangilinan J."/>
            <person name="Larsson K.H."/>
            <person name="Matsuura K."/>
            <person name="Barry K."/>
            <person name="Labutti K."/>
            <person name="Kuo R."/>
            <person name="Ohm R.A."/>
            <person name="Bhattacharya S.S."/>
            <person name="Shirouzu T."/>
            <person name="Yoshinaga Y."/>
            <person name="Martin F.M."/>
            <person name="Grigoriev I.V."/>
            <person name="Hibbett D.S."/>
        </authorList>
    </citation>
    <scope>NUCLEOTIDE SEQUENCE [LARGE SCALE GENOMIC DNA]</scope>
    <source>
        <strain evidence="5 6">HHB12733</strain>
    </source>
</reference>
<dbReference type="InterPro" id="IPR036388">
    <property type="entry name" value="WH-like_DNA-bd_sf"/>
</dbReference>
<dbReference type="GO" id="GO:0008171">
    <property type="term" value="F:O-methyltransferase activity"/>
    <property type="evidence" value="ECO:0007669"/>
    <property type="project" value="InterPro"/>
</dbReference>
<keyword evidence="1 5" id="KW-0489">Methyltransferase</keyword>
<dbReference type="Proteomes" id="UP000076842">
    <property type="component" value="Unassembled WGS sequence"/>
</dbReference>
<dbReference type="PROSITE" id="PS51683">
    <property type="entry name" value="SAM_OMT_II"/>
    <property type="match status" value="1"/>
</dbReference>
<evidence type="ECO:0000313" key="5">
    <source>
        <dbReference type="EMBL" id="KZT57859.1"/>
    </source>
</evidence>
<dbReference type="InterPro" id="IPR029063">
    <property type="entry name" value="SAM-dependent_MTases_sf"/>
</dbReference>
<name>A0A165GBG5_9BASI</name>
<sequence length="464" mass="50954">MSSSPPRELDVLLSSLATSISALQASIESQGFPPLRSDDLAPHPLDTGIPDPVSFYARRAIIGLCQQIVELVQDPAERSFIDHYGFLLPECLAAATETRPSVAETVLAAGSEGISLKVVSEKTGIDAIKLRSISRMLAIKGYIKEVSVGHFVPTRLTRSLAPEGGPAVPMNIILPGYAAAATMVPQVMHLPSDSIHPTAFEVFFKMPFFSWLQQNPAELKLFHIGMTVIENKLDKGISADVYLDDLGPKITLVDIGAGHGGMVMQFLKRHPEWKAVLQDREEVIPAARQFWQDNMPEALETGRISFLVHSFFESTPLPPASEGYPYVFMIKSTLHNWPDDTVKLMLQNLVPAAPPGTKLLIVNFTPSIPDGPHSMTVDEYFEQIKGKGMKEVQALNLPTPIPLNAGFGAGSEYVADMDNLMLLLFNSRARTTEDFKELLETTSWRLEGSTQLRGASSMLRAYRV</sequence>
<evidence type="ECO:0000256" key="1">
    <source>
        <dbReference type="ARBA" id="ARBA00022603"/>
    </source>
</evidence>
<dbReference type="InterPro" id="IPR001077">
    <property type="entry name" value="COMT_C"/>
</dbReference>
<dbReference type="InterPro" id="IPR016461">
    <property type="entry name" value="COMT-like"/>
</dbReference>
<dbReference type="Pfam" id="PF00891">
    <property type="entry name" value="Methyltransf_2"/>
    <property type="match status" value="1"/>
</dbReference>
<organism evidence="5 6">
    <name type="scientific">Calocera cornea HHB12733</name>
    <dbReference type="NCBI Taxonomy" id="1353952"/>
    <lineage>
        <taxon>Eukaryota</taxon>
        <taxon>Fungi</taxon>
        <taxon>Dikarya</taxon>
        <taxon>Basidiomycota</taxon>
        <taxon>Agaricomycotina</taxon>
        <taxon>Dacrymycetes</taxon>
        <taxon>Dacrymycetales</taxon>
        <taxon>Dacrymycetaceae</taxon>
        <taxon>Calocera</taxon>
    </lineage>
</organism>